<evidence type="ECO:0000256" key="4">
    <source>
        <dbReference type="ARBA" id="ARBA00022771"/>
    </source>
</evidence>
<dbReference type="AlphaFoldDB" id="A0A9P5PQI4"/>
<gene>
    <name evidence="10" type="ORF">BDP27DRAFT_1402031</name>
</gene>
<dbReference type="SUPFAM" id="SSF57667">
    <property type="entry name" value="beta-beta-alpha zinc fingers"/>
    <property type="match status" value="1"/>
</dbReference>
<feature type="compositionally biased region" description="Low complexity" evidence="8">
    <location>
        <begin position="632"/>
        <end position="655"/>
    </location>
</feature>
<dbReference type="InterPro" id="IPR051059">
    <property type="entry name" value="VerF-like"/>
</dbReference>
<feature type="region of interest" description="Disordered" evidence="8">
    <location>
        <begin position="614"/>
        <end position="676"/>
    </location>
</feature>
<dbReference type="OrthoDB" id="8922241at2759"/>
<dbReference type="PROSITE" id="PS50157">
    <property type="entry name" value="ZINC_FINGER_C2H2_2"/>
    <property type="match status" value="3"/>
</dbReference>
<dbReference type="PROSITE" id="PS00028">
    <property type="entry name" value="ZINC_FINGER_C2H2_1"/>
    <property type="match status" value="2"/>
</dbReference>
<dbReference type="GO" id="GO:0008270">
    <property type="term" value="F:zinc ion binding"/>
    <property type="evidence" value="ECO:0007669"/>
    <property type="project" value="UniProtKB-KW"/>
</dbReference>
<proteinExistence type="predicted"/>
<feature type="compositionally biased region" description="Acidic residues" evidence="8">
    <location>
        <begin position="21"/>
        <end position="70"/>
    </location>
</feature>
<dbReference type="GO" id="GO:0000981">
    <property type="term" value="F:DNA-binding transcription factor activity, RNA polymerase II-specific"/>
    <property type="evidence" value="ECO:0007669"/>
    <property type="project" value="InterPro"/>
</dbReference>
<dbReference type="Proteomes" id="UP000772434">
    <property type="component" value="Unassembled WGS sequence"/>
</dbReference>
<feature type="compositionally biased region" description="Polar residues" evidence="8">
    <location>
        <begin position="665"/>
        <end position="676"/>
    </location>
</feature>
<protein>
    <recommendedName>
        <fullName evidence="9">C2H2-type domain-containing protein</fullName>
    </recommendedName>
</protein>
<keyword evidence="11" id="KW-1185">Reference proteome</keyword>
<dbReference type="InterPro" id="IPR036236">
    <property type="entry name" value="Znf_C2H2_sf"/>
</dbReference>
<keyword evidence="3" id="KW-0677">Repeat</keyword>
<feature type="region of interest" description="Disordered" evidence="8">
    <location>
        <begin position="718"/>
        <end position="821"/>
    </location>
</feature>
<evidence type="ECO:0000313" key="10">
    <source>
        <dbReference type="EMBL" id="KAF9070319.1"/>
    </source>
</evidence>
<keyword evidence="4 7" id="KW-0863">Zinc-finger</keyword>
<dbReference type="GO" id="GO:0000978">
    <property type="term" value="F:RNA polymerase II cis-regulatory region sequence-specific DNA binding"/>
    <property type="evidence" value="ECO:0007669"/>
    <property type="project" value="InterPro"/>
</dbReference>
<evidence type="ECO:0000256" key="1">
    <source>
        <dbReference type="ARBA" id="ARBA00004123"/>
    </source>
</evidence>
<feature type="region of interest" description="Disordered" evidence="8">
    <location>
        <begin position="193"/>
        <end position="227"/>
    </location>
</feature>
<evidence type="ECO:0000256" key="6">
    <source>
        <dbReference type="ARBA" id="ARBA00023242"/>
    </source>
</evidence>
<evidence type="ECO:0000256" key="2">
    <source>
        <dbReference type="ARBA" id="ARBA00022723"/>
    </source>
</evidence>
<keyword evidence="5" id="KW-0862">Zinc</keyword>
<evidence type="ECO:0000256" key="7">
    <source>
        <dbReference type="PROSITE-ProRule" id="PRU00042"/>
    </source>
</evidence>
<comment type="caution">
    <text evidence="10">The sequence shown here is derived from an EMBL/GenBank/DDBJ whole genome shotgun (WGS) entry which is preliminary data.</text>
</comment>
<accession>A0A9P5PQI4</accession>
<dbReference type="PANTHER" id="PTHR40626:SF11">
    <property type="entry name" value="ZINC FINGER PROTEIN YPR022C"/>
    <property type="match status" value="1"/>
</dbReference>
<feature type="domain" description="C2H2-type" evidence="9">
    <location>
        <begin position="415"/>
        <end position="437"/>
    </location>
</feature>
<feature type="region of interest" description="Disordered" evidence="8">
    <location>
        <begin position="1"/>
        <end position="70"/>
    </location>
</feature>
<feature type="compositionally biased region" description="Low complexity" evidence="8">
    <location>
        <begin position="364"/>
        <end position="382"/>
    </location>
</feature>
<comment type="subcellular location">
    <subcellularLocation>
        <location evidence="1">Nucleus</location>
    </subcellularLocation>
</comment>
<sequence length="945" mass="97714">MSDAIDHIQNLLDQTLANLPDVDDSENDDDDDDGDGDGDENVEGEVEVNNEADDQGQDEDVDSDSDSDIDAEAEEMARKLNEQLWEDMRKAASVNENTSTQVNPAPSKKEHALLTTINVILALLSHDTVAHTTLSSVPVPNTAFSSVLDAFKQTVSSSGKIPKATAVALSQTLVSLAGNEALFGKLRGRATKGTGAEVKTEAATGSGLGKRKREERPTSPAPPPPPSKIYSIVTSAVHVVTHALHTSPSINPALITSIQGSLQKIFAYAVTAGAKPDTNTAETTSSALQEISALIQVLGVLSGIQIGIAVSATGTETDADTDTRVYPCMVPSCTKTFARSASLDAHERTCHQTQPPTTQPPLPSAAQTNSTNLPTSSTPTSSRPHACPHPPCTASFLRNHDLKRHIKVTHERKSFICGGTGGCGKTFSRRDAIKRHRDASAAAANGASGGKEGSGLKLCHEGEIIEVDGSGTGASAEPEQEHEASVMYDEDEGDDAAPDAKRSRLAVDAMSSTLQDGDPKVKVEEEITSLPLEAAEGENGEILQSEIHNTSNVVLQLHPLLRAVVAKAAGGADLGGAAETVLPQQQQPQSQPGMQMRSIVAPPVHAPAISEATPAISSSPPLQSVATPTPHPTASVSTPAPVTAAPVPTTASTPAPLDPRPSYAPTATSFSSSKPNYSHGYNSVPFLQLSPYPLSSSHVTTQSGSGGSTSGLSYKTSYNSGTSAVSEASGRGSPTGISNPSQTSYPTGKSGNASTSSPYANTKSSGNSNSNSRSSGSRFGSLPFLQLAPPHVSIPKPIPKSTLPHPIGSSIQPPTLSAQSAQPTIHLIQSPALASATTRAGAERIESQNLTSATSSTLHQLQPIPALTSSVDMVAPISSGLPGTSLSNLSDGESRLPEEVVTNSTGKGDEALGDKDNNGRTVAGGDDPDADADADGEVDVDMDMH</sequence>
<evidence type="ECO:0000256" key="3">
    <source>
        <dbReference type="ARBA" id="ARBA00022737"/>
    </source>
</evidence>
<feature type="region of interest" description="Disordered" evidence="8">
    <location>
        <begin position="345"/>
        <end position="388"/>
    </location>
</feature>
<evidence type="ECO:0000313" key="11">
    <source>
        <dbReference type="Proteomes" id="UP000772434"/>
    </source>
</evidence>
<feature type="compositionally biased region" description="Basic and acidic residues" evidence="8">
    <location>
        <begin position="907"/>
        <end position="918"/>
    </location>
</feature>
<evidence type="ECO:0000259" key="9">
    <source>
        <dbReference type="PROSITE" id="PS50157"/>
    </source>
</evidence>
<dbReference type="GO" id="GO:0000785">
    <property type="term" value="C:chromatin"/>
    <property type="evidence" value="ECO:0007669"/>
    <property type="project" value="TreeGrafter"/>
</dbReference>
<feature type="compositionally biased region" description="Low complexity" evidence="8">
    <location>
        <begin position="764"/>
        <end position="781"/>
    </location>
</feature>
<dbReference type="Gene3D" id="3.30.160.60">
    <property type="entry name" value="Classic Zinc Finger"/>
    <property type="match status" value="2"/>
</dbReference>
<evidence type="ECO:0000256" key="5">
    <source>
        <dbReference type="ARBA" id="ARBA00022833"/>
    </source>
</evidence>
<keyword evidence="6" id="KW-0539">Nucleus</keyword>
<keyword evidence="2" id="KW-0479">Metal-binding</keyword>
<dbReference type="SMART" id="SM00355">
    <property type="entry name" value="ZnF_C2H2"/>
    <property type="match status" value="2"/>
</dbReference>
<feature type="region of interest" description="Disordered" evidence="8">
    <location>
        <begin position="884"/>
        <end position="945"/>
    </location>
</feature>
<name>A0A9P5PQI4_9AGAR</name>
<reference evidence="10" key="1">
    <citation type="submission" date="2020-11" db="EMBL/GenBank/DDBJ databases">
        <authorList>
            <consortium name="DOE Joint Genome Institute"/>
            <person name="Ahrendt S."/>
            <person name="Riley R."/>
            <person name="Andreopoulos W."/>
            <person name="Labutti K."/>
            <person name="Pangilinan J."/>
            <person name="Ruiz-Duenas F.J."/>
            <person name="Barrasa J.M."/>
            <person name="Sanchez-Garcia M."/>
            <person name="Camarero S."/>
            <person name="Miyauchi S."/>
            <person name="Serrano A."/>
            <person name="Linde D."/>
            <person name="Babiker R."/>
            <person name="Drula E."/>
            <person name="Ayuso-Fernandez I."/>
            <person name="Pacheco R."/>
            <person name="Padilla G."/>
            <person name="Ferreira P."/>
            <person name="Barriuso J."/>
            <person name="Kellner H."/>
            <person name="Castanera R."/>
            <person name="Alfaro M."/>
            <person name="Ramirez L."/>
            <person name="Pisabarro A.G."/>
            <person name="Kuo A."/>
            <person name="Tritt A."/>
            <person name="Lipzen A."/>
            <person name="He G."/>
            <person name="Yan M."/>
            <person name="Ng V."/>
            <person name="Cullen D."/>
            <person name="Martin F."/>
            <person name="Rosso M.-N."/>
            <person name="Henrissat B."/>
            <person name="Hibbett D."/>
            <person name="Martinez A.T."/>
            <person name="Grigoriev I.V."/>
        </authorList>
    </citation>
    <scope>NUCLEOTIDE SEQUENCE</scope>
    <source>
        <strain evidence="10">AH 40177</strain>
    </source>
</reference>
<feature type="domain" description="C2H2-type" evidence="9">
    <location>
        <begin position="326"/>
        <end position="356"/>
    </location>
</feature>
<feature type="compositionally biased region" description="Acidic residues" evidence="8">
    <location>
        <begin position="926"/>
        <end position="945"/>
    </location>
</feature>
<dbReference type="PANTHER" id="PTHR40626">
    <property type="entry name" value="MIP31509P"/>
    <property type="match status" value="1"/>
</dbReference>
<evidence type="ECO:0000256" key="8">
    <source>
        <dbReference type="SAM" id="MobiDB-lite"/>
    </source>
</evidence>
<feature type="compositionally biased region" description="Polar residues" evidence="8">
    <location>
        <begin position="615"/>
        <end position="627"/>
    </location>
</feature>
<feature type="region of interest" description="Disordered" evidence="8">
    <location>
        <begin position="469"/>
        <end position="497"/>
    </location>
</feature>
<dbReference type="GO" id="GO:0005634">
    <property type="term" value="C:nucleus"/>
    <property type="evidence" value="ECO:0007669"/>
    <property type="project" value="UniProtKB-SubCell"/>
</dbReference>
<dbReference type="InterPro" id="IPR013087">
    <property type="entry name" value="Znf_C2H2_type"/>
</dbReference>
<feature type="compositionally biased region" description="Acidic residues" evidence="8">
    <location>
        <begin position="488"/>
        <end position="497"/>
    </location>
</feature>
<feature type="compositionally biased region" description="Polar residues" evidence="8">
    <location>
        <begin position="735"/>
        <end position="763"/>
    </location>
</feature>
<feature type="domain" description="C2H2-type" evidence="9">
    <location>
        <begin position="385"/>
        <end position="415"/>
    </location>
</feature>
<dbReference type="EMBL" id="JADNRY010000041">
    <property type="protein sequence ID" value="KAF9070319.1"/>
    <property type="molecule type" value="Genomic_DNA"/>
</dbReference>
<organism evidence="10 11">
    <name type="scientific">Rhodocollybia butyracea</name>
    <dbReference type="NCBI Taxonomy" id="206335"/>
    <lineage>
        <taxon>Eukaryota</taxon>
        <taxon>Fungi</taxon>
        <taxon>Dikarya</taxon>
        <taxon>Basidiomycota</taxon>
        <taxon>Agaricomycotina</taxon>
        <taxon>Agaricomycetes</taxon>
        <taxon>Agaricomycetidae</taxon>
        <taxon>Agaricales</taxon>
        <taxon>Marasmiineae</taxon>
        <taxon>Omphalotaceae</taxon>
        <taxon>Rhodocollybia</taxon>
    </lineage>
</organism>
<feature type="compositionally biased region" description="Polar residues" evidence="8">
    <location>
        <begin position="809"/>
        <end position="821"/>
    </location>
</feature>